<dbReference type="AlphaFoldDB" id="A0A432Z247"/>
<organism evidence="1 2">
    <name type="scientific">Idiomarina ramblicola</name>
    <dbReference type="NCBI Taxonomy" id="263724"/>
    <lineage>
        <taxon>Bacteria</taxon>
        <taxon>Pseudomonadati</taxon>
        <taxon>Pseudomonadota</taxon>
        <taxon>Gammaproteobacteria</taxon>
        <taxon>Alteromonadales</taxon>
        <taxon>Idiomarinaceae</taxon>
        <taxon>Idiomarina</taxon>
    </lineage>
</organism>
<dbReference type="Gene3D" id="3.30.420.380">
    <property type="match status" value="1"/>
</dbReference>
<protein>
    <submittedName>
        <fullName evidence="1">Type II secretory pathway component</fullName>
    </submittedName>
</protein>
<evidence type="ECO:0000313" key="2">
    <source>
        <dbReference type="Proteomes" id="UP000288058"/>
    </source>
</evidence>
<evidence type="ECO:0000313" key="1">
    <source>
        <dbReference type="EMBL" id="RUO71960.1"/>
    </source>
</evidence>
<dbReference type="SUPFAM" id="SSF53067">
    <property type="entry name" value="Actin-like ATPase domain"/>
    <property type="match status" value="1"/>
</dbReference>
<proteinExistence type="predicted"/>
<comment type="caution">
    <text evidence="1">The sequence shown here is derived from an EMBL/GenBank/DDBJ whole genome shotgun (WGS) entry which is preliminary data.</text>
</comment>
<dbReference type="OrthoDB" id="5296002at2"/>
<dbReference type="EMBL" id="PIQC01000003">
    <property type="protein sequence ID" value="RUO71960.1"/>
    <property type="molecule type" value="Genomic_DNA"/>
</dbReference>
<sequence>MLGFSKQKQSDHHICFQITQTSVRLLIAKGFAKAPELIVNDYEQVQRGALVNEAKDLLNKYARLPLKNAQVTLVLGTDLYESVQVDRPMLDAEEISESLKYSLSDLVSFSADEIIADYYEFPEQPSGQDKVVAVAANKHYLKPWVEFFNDRELVLTDIAISELALPQLAEVQHHAELTLYQNPAGNYIAQINTPNGLMFSRILRGVTDISGYNENEIEAGALEPLATELQRSVDYFESHLRQAPISRILLAVEHRQPAIIGKSLSELLAVDCGIYEYPQWSADLREDDYSDLAGLSALFGSRL</sequence>
<dbReference type="Proteomes" id="UP000288058">
    <property type="component" value="Unassembled WGS sequence"/>
</dbReference>
<name>A0A432Z247_9GAMM</name>
<dbReference type="RefSeq" id="WP_126781006.1">
    <property type="nucleotide sequence ID" value="NZ_PIQC01000003.1"/>
</dbReference>
<keyword evidence="2" id="KW-1185">Reference proteome</keyword>
<accession>A0A432Z247</accession>
<gene>
    <name evidence="1" type="ORF">CWI78_05445</name>
</gene>
<reference evidence="2" key="1">
    <citation type="journal article" date="2018" name="Front. Microbiol.">
        <title>Genome-Based Analysis Reveals the Taxonomy and Diversity of the Family Idiomarinaceae.</title>
        <authorList>
            <person name="Liu Y."/>
            <person name="Lai Q."/>
            <person name="Shao Z."/>
        </authorList>
    </citation>
    <scope>NUCLEOTIDE SEQUENCE [LARGE SCALE GENOMIC DNA]</scope>
    <source>
        <strain evidence="2">R22</strain>
    </source>
</reference>
<dbReference type="InterPro" id="IPR043129">
    <property type="entry name" value="ATPase_NBD"/>
</dbReference>